<dbReference type="InterPro" id="IPR001466">
    <property type="entry name" value="Beta-lactam-related"/>
</dbReference>
<dbReference type="RefSeq" id="WP_139628139.1">
    <property type="nucleotide sequence ID" value="NZ_VDLX02000001.1"/>
</dbReference>
<dbReference type="InterPro" id="IPR050491">
    <property type="entry name" value="AmpC-like"/>
</dbReference>
<dbReference type="PANTHER" id="PTHR46825">
    <property type="entry name" value="D-ALANYL-D-ALANINE-CARBOXYPEPTIDASE/ENDOPEPTIDASE AMPH"/>
    <property type="match status" value="1"/>
</dbReference>
<organism evidence="2 3">
    <name type="scientific">Nonomuraea phyllanthi</name>
    <dbReference type="NCBI Taxonomy" id="2219224"/>
    <lineage>
        <taxon>Bacteria</taxon>
        <taxon>Bacillati</taxon>
        <taxon>Actinomycetota</taxon>
        <taxon>Actinomycetes</taxon>
        <taxon>Streptosporangiales</taxon>
        <taxon>Streptosporangiaceae</taxon>
        <taxon>Nonomuraea</taxon>
    </lineage>
</organism>
<dbReference type="InterPro" id="IPR012338">
    <property type="entry name" value="Beta-lactam/transpept-like"/>
</dbReference>
<protein>
    <submittedName>
        <fullName evidence="2">Serine hydrolase</fullName>
    </submittedName>
</protein>
<dbReference type="GO" id="GO:0016787">
    <property type="term" value="F:hydrolase activity"/>
    <property type="evidence" value="ECO:0007669"/>
    <property type="project" value="UniProtKB-KW"/>
</dbReference>
<sequence length="594" mass="62986">MRILTVLSVLLALVALPGTASAADVAGLAAELVPRLLSEHGVPGASVAVVTAGQVKAQGYGYADRDRRIPVDAAGTRFATASLAKTFTAAAVLQLVRAGRLDLDRDVNTYLTTFQIPDTFPGHPVTLRHLLTHTAGFESNVLATSWTDPAAAEPLAKVVEDGLPERVRPPGTVLSYDNYAYDLAGYVIEATSGQAYAQYVKQHILDPLGMTGTTFATPDPATLATGYGDTGSFAHYYGHPSSGTGPVTTAADMGKLMQALLTDDPRLGPGVAAAMKTRQFTQDPRLPGIGYGLEETARNGHRLLFKAGDVNGFHALMTLLPDQRTGIYVVLNGEHTPYDVVHQIIDRAFPGTAERPPPTGGDTTAYAGTYVTTQSRGDLLRFATLFDHVTVTATGSGELTTTGLSADGTAQRWRQVGPGLFAERDGPELIAFTGHGVLAGGHREEATTFERSPVTLHVWLLYAGLAAFLAALIGMPVAALVRRLRRRPARHRFAWWLAWLTGALVAVFVYGLATTVIIAPTDAILVGSPLLTGALLASSTAFVLTGGLVACTGVAWWKRWWGLPGRISYTAYTIAALAFMTVAYLYNLVGGVFA</sequence>
<keyword evidence="2" id="KW-0378">Hydrolase</keyword>
<evidence type="ECO:0000259" key="1">
    <source>
        <dbReference type="Pfam" id="PF00144"/>
    </source>
</evidence>
<dbReference type="EMBL" id="VDLX02000001">
    <property type="protein sequence ID" value="KAB8197455.1"/>
    <property type="molecule type" value="Genomic_DNA"/>
</dbReference>
<dbReference type="AlphaFoldDB" id="A0A5C4WX72"/>
<comment type="caution">
    <text evidence="2">The sequence shown here is derived from an EMBL/GenBank/DDBJ whole genome shotgun (WGS) entry which is preliminary data.</text>
</comment>
<gene>
    <name evidence="2" type="ORF">FH608_002545</name>
</gene>
<dbReference type="PANTHER" id="PTHR46825:SF9">
    <property type="entry name" value="BETA-LACTAMASE-RELATED DOMAIN-CONTAINING PROTEIN"/>
    <property type="match status" value="1"/>
</dbReference>
<name>A0A5C4WX72_9ACTN</name>
<dbReference type="Pfam" id="PF00144">
    <property type="entry name" value="Beta-lactamase"/>
    <property type="match status" value="1"/>
</dbReference>
<accession>A0A5C4WX72</accession>
<dbReference type="Proteomes" id="UP000312512">
    <property type="component" value="Unassembled WGS sequence"/>
</dbReference>
<dbReference type="SUPFAM" id="SSF56601">
    <property type="entry name" value="beta-lactamase/transpeptidase-like"/>
    <property type="match status" value="1"/>
</dbReference>
<reference evidence="2 3" key="1">
    <citation type="submission" date="2019-10" db="EMBL/GenBank/DDBJ databases">
        <title>Nonomuraea sp. nov., isolated from Phyllanthus amarus.</title>
        <authorList>
            <person name="Klykleung N."/>
            <person name="Tanasupawat S."/>
        </authorList>
    </citation>
    <scope>NUCLEOTIDE SEQUENCE [LARGE SCALE GENOMIC DNA]</scope>
    <source>
        <strain evidence="2 3">PA1-10</strain>
    </source>
</reference>
<dbReference type="Gene3D" id="3.40.710.10">
    <property type="entry name" value="DD-peptidase/beta-lactamase superfamily"/>
    <property type="match status" value="1"/>
</dbReference>
<keyword evidence="3" id="KW-1185">Reference proteome</keyword>
<evidence type="ECO:0000313" key="2">
    <source>
        <dbReference type="EMBL" id="KAB8197455.1"/>
    </source>
</evidence>
<evidence type="ECO:0000313" key="3">
    <source>
        <dbReference type="Proteomes" id="UP000312512"/>
    </source>
</evidence>
<proteinExistence type="predicted"/>
<feature type="domain" description="Beta-lactamase-related" evidence="1">
    <location>
        <begin position="31"/>
        <end position="339"/>
    </location>
</feature>
<dbReference type="OrthoDB" id="4281716at2"/>